<evidence type="ECO:0000313" key="2">
    <source>
        <dbReference type="Proteomes" id="UP000257109"/>
    </source>
</evidence>
<evidence type="ECO:0000313" key="1">
    <source>
        <dbReference type="EMBL" id="RDX58499.1"/>
    </source>
</evidence>
<protein>
    <submittedName>
        <fullName evidence="1">Uncharacterized protein</fullName>
    </submittedName>
</protein>
<feature type="non-terminal residue" evidence="1">
    <location>
        <position position="78"/>
    </location>
</feature>
<dbReference type="AlphaFoldDB" id="A0A371E132"/>
<proteinExistence type="predicted"/>
<reference evidence="1" key="1">
    <citation type="submission" date="2018-05" db="EMBL/GenBank/DDBJ databases">
        <title>Draft genome of Mucuna pruriens seed.</title>
        <authorList>
            <person name="Nnadi N.E."/>
            <person name="Vos R."/>
            <person name="Hasami M.H."/>
            <person name="Devisetty U.K."/>
            <person name="Aguiy J.C."/>
        </authorList>
    </citation>
    <scope>NUCLEOTIDE SEQUENCE [LARGE SCALE GENOMIC DNA]</scope>
    <source>
        <strain evidence="1">JCA_2017</strain>
    </source>
</reference>
<comment type="caution">
    <text evidence="1">The sequence shown here is derived from an EMBL/GenBank/DDBJ whole genome shotgun (WGS) entry which is preliminary data.</text>
</comment>
<gene>
    <name evidence="1" type="ORF">CR513_62183</name>
</gene>
<dbReference type="EMBL" id="QJKJ01017424">
    <property type="protein sequence ID" value="RDX58499.1"/>
    <property type="molecule type" value="Genomic_DNA"/>
</dbReference>
<dbReference type="Proteomes" id="UP000257109">
    <property type="component" value="Unassembled WGS sequence"/>
</dbReference>
<keyword evidence="2" id="KW-1185">Reference proteome</keyword>
<name>A0A371E132_MUCPR</name>
<organism evidence="1 2">
    <name type="scientific">Mucuna pruriens</name>
    <name type="common">Velvet bean</name>
    <name type="synonym">Dolichos pruriens</name>
    <dbReference type="NCBI Taxonomy" id="157652"/>
    <lineage>
        <taxon>Eukaryota</taxon>
        <taxon>Viridiplantae</taxon>
        <taxon>Streptophyta</taxon>
        <taxon>Embryophyta</taxon>
        <taxon>Tracheophyta</taxon>
        <taxon>Spermatophyta</taxon>
        <taxon>Magnoliopsida</taxon>
        <taxon>eudicotyledons</taxon>
        <taxon>Gunneridae</taxon>
        <taxon>Pentapetalae</taxon>
        <taxon>rosids</taxon>
        <taxon>fabids</taxon>
        <taxon>Fabales</taxon>
        <taxon>Fabaceae</taxon>
        <taxon>Papilionoideae</taxon>
        <taxon>50 kb inversion clade</taxon>
        <taxon>NPAAA clade</taxon>
        <taxon>indigoferoid/millettioid clade</taxon>
        <taxon>Phaseoleae</taxon>
        <taxon>Mucuna</taxon>
    </lineage>
</organism>
<accession>A0A371E132</accession>
<sequence length="78" mass="9180">MYVVSGTKDNAFDNFIQEKGAQWYILLLIVMVEEETILGELLVVSDFFGVFLDEVLGLLLKKKVEFTIYFRPWFCMKF</sequence>